<evidence type="ECO:0000313" key="1">
    <source>
        <dbReference type="EMBL" id="QQP49709.1"/>
    </source>
</evidence>
<name>A0A7T8HGT6_CALRO</name>
<protein>
    <submittedName>
        <fullName evidence="1">Uncharacterized protein</fullName>
    </submittedName>
</protein>
<accession>A0A7T8HGT6</accession>
<reference evidence="2" key="1">
    <citation type="submission" date="2021-01" db="EMBL/GenBank/DDBJ databases">
        <title>Caligus Genome Assembly.</title>
        <authorList>
            <person name="Gallardo-Escarate C."/>
        </authorList>
    </citation>
    <scope>NUCLEOTIDE SEQUENCE [LARGE SCALE GENOMIC DNA]</scope>
</reference>
<keyword evidence="2" id="KW-1185">Reference proteome</keyword>
<proteinExistence type="predicted"/>
<evidence type="ECO:0000313" key="2">
    <source>
        <dbReference type="Proteomes" id="UP000595437"/>
    </source>
</evidence>
<feature type="non-terminal residue" evidence="1">
    <location>
        <position position="78"/>
    </location>
</feature>
<sequence length="78" mass="8759">MAGRLACNEQLAASLKLFVPNPTGSKIFKYKRAQICVIVGMVTRSYRPQQASLQDGKGITPICRLCEEEEETPYHLIF</sequence>
<dbReference type="EMBL" id="CP045896">
    <property type="protein sequence ID" value="QQP49709.1"/>
    <property type="molecule type" value="Genomic_DNA"/>
</dbReference>
<dbReference type="Proteomes" id="UP000595437">
    <property type="component" value="Chromosome 7"/>
</dbReference>
<organism evidence="1 2">
    <name type="scientific">Caligus rogercresseyi</name>
    <name type="common">Sea louse</name>
    <dbReference type="NCBI Taxonomy" id="217165"/>
    <lineage>
        <taxon>Eukaryota</taxon>
        <taxon>Metazoa</taxon>
        <taxon>Ecdysozoa</taxon>
        <taxon>Arthropoda</taxon>
        <taxon>Crustacea</taxon>
        <taxon>Multicrustacea</taxon>
        <taxon>Hexanauplia</taxon>
        <taxon>Copepoda</taxon>
        <taxon>Siphonostomatoida</taxon>
        <taxon>Caligidae</taxon>
        <taxon>Caligus</taxon>
    </lineage>
</organism>
<dbReference type="AlphaFoldDB" id="A0A7T8HGT6"/>
<gene>
    <name evidence="1" type="ORF">FKW44_010467</name>
</gene>